<keyword evidence="4" id="KW-0238">DNA-binding</keyword>
<dbReference type="GO" id="GO:0045944">
    <property type="term" value="P:positive regulation of transcription by RNA polymerase II"/>
    <property type="evidence" value="ECO:0007669"/>
    <property type="project" value="InterPro"/>
</dbReference>
<gene>
    <name evidence="10" type="ORF">HO173_006688</name>
</gene>
<evidence type="ECO:0000256" key="7">
    <source>
        <dbReference type="ARBA" id="ARBA00023242"/>
    </source>
</evidence>
<keyword evidence="11" id="KW-1185">Reference proteome</keyword>
<feature type="region of interest" description="Disordered" evidence="8">
    <location>
        <begin position="339"/>
        <end position="365"/>
    </location>
</feature>
<dbReference type="PANTHER" id="PTHR46714">
    <property type="entry name" value="TRANSCRIPTIONAL ACTIVATOR HAC1"/>
    <property type="match status" value="1"/>
</dbReference>
<feature type="region of interest" description="Disordered" evidence="8">
    <location>
        <begin position="199"/>
        <end position="227"/>
    </location>
</feature>
<evidence type="ECO:0000313" key="10">
    <source>
        <dbReference type="EMBL" id="KAF6235061.1"/>
    </source>
</evidence>
<evidence type="ECO:0000313" key="11">
    <source>
        <dbReference type="Proteomes" id="UP000578531"/>
    </source>
</evidence>
<feature type="compositionally biased region" description="Basic and acidic residues" evidence="8">
    <location>
        <begin position="48"/>
        <end position="60"/>
    </location>
</feature>
<feature type="compositionally biased region" description="Basic and acidic residues" evidence="8">
    <location>
        <begin position="86"/>
        <end position="100"/>
    </location>
</feature>
<dbReference type="Gene3D" id="1.20.5.170">
    <property type="match status" value="1"/>
</dbReference>
<feature type="compositionally biased region" description="Low complexity" evidence="8">
    <location>
        <begin position="342"/>
        <end position="356"/>
    </location>
</feature>
<evidence type="ECO:0000256" key="5">
    <source>
        <dbReference type="ARBA" id="ARBA00023163"/>
    </source>
</evidence>
<keyword evidence="5" id="KW-0804">Transcription</keyword>
<evidence type="ECO:0000256" key="1">
    <source>
        <dbReference type="ARBA" id="ARBA00004123"/>
    </source>
</evidence>
<organism evidence="10 11">
    <name type="scientific">Letharia columbiana</name>
    <dbReference type="NCBI Taxonomy" id="112416"/>
    <lineage>
        <taxon>Eukaryota</taxon>
        <taxon>Fungi</taxon>
        <taxon>Dikarya</taxon>
        <taxon>Ascomycota</taxon>
        <taxon>Pezizomycotina</taxon>
        <taxon>Lecanoromycetes</taxon>
        <taxon>OSLEUM clade</taxon>
        <taxon>Lecanoromycetidae</taxon>
        <taxon>Lecanorales</taxon>
        <taxon>Lecanorineae</taxon>
        <taxon>Parmeliaceae</taxon>
        <taxon>Letharia</taxon>
    </lineage>
</organism>
<dbReference type="InterPro" id="IPR004827">
    <property type="entry name" value="bZIP"/>
</dbReference>
<accession>A0A8H6L4D0</accession>
<feature type="compositionally biased region" description="Basic and acidic residues" evidence="8">
    <location>
        <begin position="109"/>
        <end position="122"/>
    </location>
</feature>
<feature type="compositionally biased region" description="Polar residues" evidence="8">
    <location>
        <begin position="443"/>
        <end position="452"/>
    </location>
</feature>
<evidence type="ECO:0000256" key="8">
    <source>
        <dbReference type="SAM" id="MobiDB-lite"/>
    </source>
</evidence>
<comment type="caution">
    <text evidence="10">The sequence shown here is derived from an EMBL/GenBank/DDBJ whole genome shotgun (WGS) entry which is preliminary data.</text>
</comment>
<dbReference type="RefSeq" id="XP_037164439.1">
    <property type="nucleotide sequence ID" value="XM_037308596.1"/>
</dbReference>
<dbReference type="GeneID" id="59288348"/>
<evidence type="ECO:0000256" key="4">
    <source>
        <dbReference type="ARBA" id="ARBA00023125"/>
    </source>
</evidence>
<dbReference type="GO" id="GO:0000981">
    <property type="term" value="F:DNA-binding transcription factor activity, RNA polymerase II-specific"/>
    <property type="evidence" value="ECO:0007669"/>
    <property type="project" value="InterPro"/>
</dbReference>
<dbReference type="PANTHER" id="PTHR46714:SF6">
    <property type="entry name" value="TRANSCRIPTIONAL ACTIVATOR HAC1"/>
    <property type="match status" value="1"/>
</dbReference>
<dbReference type="GO" id="GO:0006986">
    <property type="term" value="P:response to unfolded protein"/>
    <property type="evidence" value="ECO:0007669"/>
    <property type="project" value="UniProtKB-KW"/>
</dbReference>
<dbReference type="Pfam" id="PF00170">
    <property type="entry name" value="bZIP_1"/>
    <property type="match status" value="1"/>
</dbReference>
<dbReference type="PROSITE" id="PS50217">
    <property type="entry name" value="BZIP"/>
    <property type="match status" value="1"/>
</dbReference>
<dbReference type="SMART" id="SM00338">
    <property type="entry name" value="BRLZ"/>
    <property type="match status" value="1"/>
</dbReference>
<protein>
    <recommendedName>
        <fullName evidence="9">BZIP domain-containing protein</fullName>
    </recommendedName>
</protein>
<dbReference type="Proteomes" id="UP000578531">
    <property type="component" value="Unassembled WGS sequence"/>
</dbReference>
<dbReference type="InterPro" id="IPR044280">
    <property type="entry name" value="Hac1/HY5"/>
</dbReference>
<dbReference type="GO" id="GO:0003677">
    <property type="term" value="F:DNA binding"/>
    <property type="evidence" value="ECO:0007669"/>
    <property type="project" value="UniProtKB-KW"/>
</dbReference>
<feature type="region of interest" description="Disordered" evidence="8">
    <location>
        <begin position="28"/>
        <end position="122"/>
    </location>
</feature>
<comment type="similarity">
    <text evidence="2">Belongs to the bZIP family.</text>
</comment>
<dbReference type="EMBL" id="JACCJC010000026">
    <property type="protein sequence ID" value="KAF6235061.1"/>
    <property type="molecule type" value="Genomic_DNA"/>
</dbReference>
<reference evidence="10 11" key="1">
    <citation type="journal article" date="2020" name="Genomics">
        <title>Complete, high-quality genomes from long-read metagenomic sequencing of two wolf lichen thalli reveals enigmatic genome architecture.</title>
        <authorList>
            <person name="McKenzie S.K."/>
            <person name="Walston R.F."/>
            <person name="Allen J.L."/>
        </authorList>
    </citation>
    <scope>NUCLEOTIDE SEQUENCE [LARGE SCALE GENOMIC DNA]</scope>
    <source>
        <strain evidence="10">WasteWater2</strain>
    </source>
</reference>
<sequence>MAEILSPAMAFGTNDFYNPQATISLSDTSLQNNLMTPEPMSPESSYNVKEESVEGDESKKPTKKRKSWGQELPTPKTNLPPRKRAKTEDEKEQRRIERVLRNRQAAQSSRERKRQEVEKLEGEKSFIEQQNESLKERLMTVEHEKFLLTQQVAKLAAQMEAIKRGCSATPRVDSPPLEPDLLTREQFIKQELLDDYPYNLPTPQHSHGAPSTSYSSPSTATYSESSTPATMGLDLDALTATPDMTQHPAAMLCDLQCQSAAARQTSTRPTIPHAIQSYSANLLCLMLISAVYSQLMHPLRMIFTSLRTGSPLPPSMMTTPMALPLIRWLISTPVSLLPPSPTKSMTPTPTTTKTSPAKAISTPEATHSTAPILRLRLLRRLLLSSPSLARPLRAATGWALRPKTGSMTSGNGARGLGVRWVTRHGEKVGLRGDVGSILRGTRRSGSTPGNQRSQKDRRR</sequence>
<name>A0A8H6L4D0_9LECA</name>
<keyword evidence="6" id="KW-0834">Unfolded protein response</keyword>
<feature type="domain" description="BZIP" evidence="9">
    <location>
        <begin position="92"/>
        <end position="155"/>
    </location>
</feature>
<feature type="region of interest" description="Disordered" evidence="8">
    <location>
        <begin position="433"/>
        <end position="459"/>
    </location>
</feature>
<evidence type="ECO:0000256" key="6">
    <source>
        <dbReference type="ARBA" id="ARBA00023230"/>
    </source>
</evidence>
<dbReference type="GO" id="GO:0005634">
    <property type="term" value="C:nucleus"/>
    <property type="evidence" value="ECO:0007669"/>
    <property type="project" value="UniProtKB-SubCell"/>
</dbReference>
<keyword evidence="7" id="KW-0539">Nucleus</keyword>
<evidence type="ECO:0000256" key="3">
    <source>
        <dbReference type="ARBA" id="ARBA00023015"/>
    </source>
</evidence>
<dbReference type="SUPFAM" id="SSF57959">
    <property type="entry name" value="Leucine zipper domain"/>
    <property type="match status" value="1"/>
</dbReference>
<evidence type="ECO:0000259" key="9">
    <source>
        <dbReference type="PROSITE" id="PS50217"/>
    </source>
</evidence>
<keyword evidence="3" id="KW-0805">Transcription regulation</keyword>
<dbReference type="InterPro" id="IPR046347">
    <property type="entry name" value="bZIP_sf"/>
</dbReference>
<dbReference type="OrthoDB" id="674948at2759"/>
<evidence type="ECO:0000256" key="2">
    <source>
        <dbReference type="ARBA" id="ARBA00007163"/>
    </source>
</evidence>
<dbReference type="AlphaFoldDB" id="A0A8H6L4D0"/>
<comment type="subcellular location">
    <subcellularLocation>
        <location evidence="1">Nucleus</location>
    </subcellularLocation>
</comment>
<feature type="compositionally biased region" description="Low complexity" evidence="8">
    <location>
        <begin position="209"/>
        <end position="227"/>
    </location>
</feature>
<proteinExistence type="inferred from homology"/>